<organism evidence="1 2">
    <name type="scientific">Coprinellus micaceus</name>
    <name type="common">Glistening ink-cap mushroom</name>
    <name type="synonym">Coprinus micaceus</name>
    <dbReference type="NCBI Taxonomy" id="71717"/>
    <lineage>
        <taxon>Eukaryota</taxon>
        <taxon>Fungi</taxon>
        <taxon>Dikarya</taxon>
        <taxon>Basidiomycota</taxon>
        <taxon>Agaricomycotina</taxon>
        <taxon>Agaricomycetes</taxon>
        <taxon>Agaricomycetidae</taxon>
        <taxon>Agaricales</taxon>
        <taxon>Agaricineae</taxon>
        <taxon>Psathyrellaceae</taxon>
        <taxon>Coprinellus</taxon>
    </lineage>
</organism>
<proteinExistence type="predicted"/>
<gene>
    <name evidence="1" type="ORF">FA13DRAFT_161183</name>
</gene>
<dbReference type="EMBL" id="QPFP01000012">
    <property type="protein sequence ID" value="TEB33561.1"/>
    <property type="molecule type" value="Genomic_DNA"/>
</dbReference>
<evidence type="ECO:0000313" key="2">
    <source>
        <dbReference type="Proteomes" id="UP000298030"/>
    </source>
</evidence>
<dbReference type="Proteomes" id="UP000298030">
    <property type="component" value="Unassembled WGS sequence"/>
</dbReference>
<sequence length="118" mass="11481">MSSWLGPGVGGGGSQNVSGPCCSAKDVWVVGPGAGGGCGANSSRLAWCSASEANWVSSDSGRGGRAEASESNSVCVGPGVGGGGAVNLWFVPVWGTVARRVESSAVSDGCLFMVEGLG</sequence>
<reference evidence="1 2" key="1">
    <citation type="journal article" date="2019" name="Nat. Ecol. Evol.">
        <title>Megaphylogeny resolves global patterns of mushroom evolution.</title>
        <authorList>
            <person name="Varga T."/>
            <person name="Krizsan K."/>
            <person name="Foldi C."/>
            <person name="Dima B."/>
            <person name="Sanchez-Garcia M."/>
            <person name="Sanchez-Ramirez S."/>
            <person name="Szollosi G.J."/>
            <person name="Szarkandi J.G."/>
            <person name="Papp V."/>
            <person name="Albert L."/>
            <person name="Andreopoulos W."/>
            <person name="Angelini C."/>
            <person name="Antonin V."/>
            <person name="Barry K.W."/>
            <person name="Bougher N.L."/>
            <person name="Buchanan P."/>
            <person name="Buyck B."/>
            <person name="Bense V."/>
            <person name="Catcheside P."/>
            <person name="Chovatia M."/>
            <person name="Cooper J."/>
            <person name="Damon W."/>
            <person name="Desjardin D."/>
            <person name="Finy P."/>
            <person name="Geml J."/>
            <person name="Haridas S."/>
            <person name="Hughes K."/>
            <person name="Justo A."/>
            <person name="Karasinski D."/>
            <person name="Kautmanova I."/>
            <person name="Kiss B."/>
            <person name="Kocsube S."/>
            <person name="Kotiranta H."/>
            <person name="LaButti K.M."/>
            <person name="Lechner B.E."/>
            <person name="Liimatainen K."/>
            <person name="Lipzen A."/>
            <person name="Lukacs Z."/>
            <person name="Mihaltcheva S."/>
            <person name="Morgado L.N."/>
            <person name="Niskanen T."/>
            <person name="Noordeloos M.E."/>
            <person name="Ohm R.A."/>
            <person name="Ortiz-Santana B."/>
            <person name="Ovrebo C."/>
            <person name="Racz N."/>
            <person name="Riley R."/>
            <person name="Savchenko A."/>
            <person name="Shiryaev A."/>
            <person name="Soop K."/>
            <person name="Spirin V."/>
            <person name="Szebenyi C."/>
            <person name="Tomsovsky M."/>
            <person name="Tulloss R.E."/>
            <person name="Uehling J."/>
            <person name="Grigoriev I.V."/>
            <person name="Vagvolgyi C."/>
            <person name="Papp T."/>
            <person name="Martin F.M."/>
            <person name="Miettinen O."/>
            <person name="Hibbett D.S."/>
            <person name="Nagy L.G."/>
        </authorList>
    </citation>
    <scope>NUCLEOTIDE SEQUENCE [LARGE SCALE GENOMIC DNA]</scope>
    <source>
        <strain evidence="1 2">FP101781</strain>
    </source>
</reference>
<keyword evidence="2" id="KW-1185">Reference proteome</keyword>
<evidence type="ECO:0000313" key="1">
    <source>
        <dbReference type="EMBL" id="TEB33561.1"/>
    </source>
</evidence>
<comment type="caution">
    <text evidence="1">The sequence shown here is derived from an EMBL/GenBank/DDBJ whole genome shotgun (WGS) entry which is preliminary data.</text>
</comment>
<protein>
    <submittedName>
        <fullName evidence="1">Uncharacterized protein</fullName>
    </submittedName>
</protein>
<dbReference type="AlphaFoldDB" id="A0A4Y7THT4"/>
<accession>A0A4Y7THT4</accession>
<name>A0A4Y7THT4_COPMI</name>